<evidence type="ECO:0000256" key="1">
    <source>
        <dbReference type="ARBA" id="ARBA00004141"/>
    </source>
</evidence>
<name>A0AAU7TFV0_9ACTN</name>
<dbReference type="PANTHER" id="PTHR38480:SF1">
    <property type="entry name" value="SLR0254 PROTEIN"/>
    <property type="match status" value="1"/>
</dbReference>
<dbReference type="InterPro" id="IPR010432">
    <property type="entry name" value="RDD"/>
</dbReference>
<feature type="region of interest" description="Disordered" evidence="5">
    <location>
        <begin position="297"/>
        <end position="342"/>
    </location>
</feature>
<protein>
    <submittedName>
        <fullName evidence="8">RDD family protein</fullName>
    </submittedName>
</protein>
<evidence type="ECO:0000256" key="3">
    <source>
        <dbReference type="ARBA" id="ARBA00022989"/>
    </source>
</evidence>
<gene>
    <name evidence="8" type="ORF">ABN611_04220</name>
</gene>
<feature type="transmembrane region" description="Helical" evidence="6">
    <location>
        <begin position="113"/>
        <end position="135"/>
    </location>
</feature>
<feature type="compositionally biased region" description="Pro residues" evidence="5">
    <location>
        <begin position="297"/>
        <end position="316"/>
    </location>
</feature>
<dbReference type="EMBL" id="CP158165">
    <property type="protein sequence ID" value="XBV25627.1"/>
    <property type="molecule type" value="Genomic_DNA"/>
</dbReference>
<proteinExistence type="predicted"/>
<evidence type="ECO:0000313" key="8">
    <source>
        <dbReference type="EMBL" id="XBV25627.1"/>
    </source>
</evidence>
<dbReference type="AlphaFoldDB" id="A0AAU7TFV0"/>
<comment type="subcellular location">
    <subcellularLocation>
        <location evidence="1">Membrane</location>
        <topology evidence="1">Multi-pass membrane protein</topology>
    </subcellularLocation>
</comment>
<evidence type="ECO:0000256" key="5">
    <source>
        <dbReference type="SAM" id="MobiDB-lite"/>
    </source>
</evidence>
<feature type="domain" description="RDD" evidence="7">
    <location>
        <begin position="19"/>
        <end position="148"/>
    </location>
</feature>
<dbReference type="PANTHER" id="PTHR38480">
    <property type="entry name" value="SLR0254 PROTEIN"/>
    <property type="match status" value="1"/>
</dbReference>
<evidence type="ECO:0000256" key="6">
    <source>
        <dbReference type="SAM" id="Phobius"/>
    </source>
</evidence>
<keyword evidence="4 6" id="KW-0472">Membrane</keyword>
<accession>A0AAU7TFV0</accession>
<dbReference type="RefSeq" id="WP_350278436.1">
    <property type="nucleotide sequence ID" value="NZ_CP158165.1"/>
</dbReference>
<organism evidence="8">
    <name type="scientific">Kribbella sp. HUAS MG21</name>
    <dbReference type="NCBI Taxonomy" id="3160966"/>
    <lineage>
        <taxon>Bacteria</taxon>
        <taxon>Bacillati</taxon>
        <taxon>Actinomycetota</taxon>
        <taxon>Actinomycetes</taxon>
        <taxon>Propionibacteriales</taxon>
        <taxon>Kribbellaceae</taxon>
        <taxon>Kribbella</taxon>
    </lineage>
</organism>
<sequence length="342" mass="36202">MSQLVTGEAVVLQVRIARMPTRALACAIDVVLQVVVLIVLISLLAGFLFGTESSEALAVALIFITVLLVMVGYRVVMETLTRGRTLGKMVLGLKVVRDDGSSIRFRHALVRTLMWFFVDFAPWFAASPGIVASLMNKQGKRIGDMVAGTVVIRERHQPMASPPLFVPGHLVQWAQSLELSRLSDELANAARDYLARYTELLPGPQLALGEALATRVAAVTAPAPPAPIIAPAYLSAVLAERRRRELHRLATQRPTHTGLFGPYGQPGGPGSFGQPGTAVGGVPSYAIPPGPFAPPSPYGVLPPAPPAPGPFAPPAPQTEARPAAVNAQGWAAPGSNEPGYRS</sequence>
<evidence type="ECO:0000259" key="7">
    <source>
        <dbReference type="Pfam" id="PF06271"/>
    </source>
</evidence>
<evidence type="ECO:0000256" key="2">
    <source>
        <dbReference type="ARBA" id="ARBA00022692"/>
    </source>
</evidence>
<keyword evidence="2 6" id="KW-0812">Transmembrane</keyword>
<reference evidence="8" key="1">
    <citation type="submission" date="2024-06" db="EMBL/GenBank/DDBJ databases">
        <title>Kribbella sp. strain HUAS MG21 genome sequences.</title>
        <authorList>
            <person name="Mo P."/>
        </authorList>
    </citation>
    <scope>NUCLEOTIDE SEQUENCE</scope>
    <source>
        <strain evidence="8">HUAS MG21</strain>
    </source>
</reference>
<feature type="transmembrane region" description="Helical" evidence="6">
    <location>
        <begin position="56"/>
        <end position="76"/>
    </location>
</feature>
<keyword evidence="3 6" id="KW-1133">Transmembrane helix</keyword>
<feature type="transmembrane region" description="Helical" evidence="6">
    <location>
        <begin position="23"/>
        <end position="50"/>
    </location>
</feature>
<dbReference type="Pfam" id="PF06271">
    <property type="entry name" value="RDD"/>
    <property type="match status" value="1"/>
</dbReference>
<dbReference type="GO" id="GO:0016020">
    <property type="term" value="C:membrane"/>
    <property type="evidence" value="ECO:0007669"/>
    <property type="project" value="UniProtKB-SubCell"/>
</dbReference>
<evidence type="ECO:0000256" key="4">
    <source>
        <dbReference type="ARBA" id="ARBA00023136"/>
    </source>
</evidence>